<evidence type="ECO:0000313" key="4">
    <source>
        <dbReference type="Proteomes" id="UP000823921"/>
    </source>
</evidence>
<sequence length="379" mass="40598">MKRRVFALVLALCLTLSLAGGAGAAEEKQARVVFERTAPDADGCYSVTMTLYDTTFRVFQFALRYDPAAVTPVDDTGAAAQTFGDFAHKDPDWITPVGTELNTQTGLIDVSGFIMPGTTGPMLDELGQAVVGSDGLQVYTFRFRQTGAGEDGLQIATQEKGEPYRPACPQGVILAGEAGEIPVTVTFRTAQSGEDGDSQDFTGSGDTGGKTVEGLVNQTIFLEIGTHRAVVEGGVSAIYPGEPDVTAYAHDNRTFVPVRFVAERLGADVSWEGDTQTVVVEKDGHTIRMQVGSLTYTLDGQTKQLDVPAEYKASTGGNSRTMVPVRFVTEALGYQVEWEAGRNLVVIAPPQAHWDPAGAAEQQAMDRVRELLNRYGGFV</sequence>
<dbReference type="EMBL" id="DWXO01000064">
    <property type="protein sequence ID" value="HJB80613.1"/>
    <property type="molecule type" value="Genomic_DNA"/>
</dbReference>
<dbReference type="InterPro" id="IPR036582">
    <property type="entry name" value="Mao_N_sf"/>
</dbReference>
<organism evidence="3 4">
    <name type="scientific">Candidatus Flavonifractor intestinigallinarum</name>
    <dbReference type="NCBI Taxonomy" id="2838586"/>
    <lineage>
        <taxon>Bacteria</taxon>
        <taxon>Bacillati</taxon>
        <taxon>Bacillota</taxon>
        <taxon>Clostridia</taxon>
        <taxon>Eubacteriales</taxon>
        <taxon>Oscillospiraceae</taxon>
        <taxon>Flavonifractor</taxon>
    </lineage>
</organism>
<proteinExistence type="predicted"/>
<comment type="caution">
    <text evidence="3">The sequence shown here is derived from an EMBL/GenBank/DDBJ whole genome shotgun (WGS) entry which is preliminary data.</text>
</comment>
<gene>
    <name evidence="3" type="ORF">H9712_06490</name>
</gene>
<feature type="domain" description="Copper amine oxidase-like N-terminal" evidence="2">
    <location>
        <begin position="242"/>
        <end position="347"/>
    </location>
</feature>
<dbReference type="Proteomes" id="UP000823921">
    <property type="component" value="Unassembled WGS sequence"/>
</dbReference>
<dbReference type="Gene3D" id="3.30.457.10">
    <property type="entry name" value="Copper amine oxidase-like, N-terminal domain"/>
    <property type="match status" value="1"/>
</dbReference>
<name>A0A9D2SAI5_9FIRM</name>
<feature type="chain" id="PRO_5039621575" evidence="1">
    <location>
        <begin position="25"/>
        <end position="379"/>
    </location>
</feature>
<evidence type="ECO:0000313" key="3">
    <source>
        <dbReference type="EMBL" id="HJB80613.1"/>
    </source>
</evidence>
<keyword evidence="1" id="KW-0732">Signal</keyword>
<feature type="signal peptide" evidence="1">
    <location>
        <begin position="1"/>
        <end position="24"/>
    </location>
</feature>
<dbReference type="InterPro" id="IPR012854">
    <property type="entry name" value="Cu_amine_oxidase-like_N"/>
</dbReference>
<dbReference type="AlphaFoldDB" id="A0A9D2SAI5"/>
<dbReference type="Pfam" id="PF07833">
    <property type="entry name" value="Cu_amine_oxidN1"/>
    <property type="match status" value="1"/>
</dbReference>
<accession>A0A9D2SAI5</accession>
<protein>
    <submittedName>
        <fullName evidence="3">Copper amine oxidase N-terminal domain-containing protein</fullName>
    </submittedName>
</protein>
<evidence type="ECO:0000256" key="1">
    <source>
        <dbReference type="SAM" id="SignalP"/>
    </source>
</evidence>
<dbReference type="SUPFAM" id="SSF55383">
    <property type="entry name" value="Copper amine oxidase, domain N"/>
    <property type="match status" value="1"/>
</dbReference>
<reference evidence="3" key="2">
    <citation type="submission" date="2021-04" db="EMBL/GenBank/DDBJ databases">
        <authorList>
            <person name="Gilroy R."/>
        </authorList>
    </citation>
    <scope>NUCLEOTIDE SEQUENCE</scope>
    <source>
        <strain evidence="3">CHK192-8294</strain>
    </source>
</reference>
<evidence type="ECO:0000259" key="2">
    <source>
        <dbReference type="Pfam" id="PF07833"/>
    </source>
</evidence>
<reference evidence="3" key="1">
    <citation type="journal article" date="2021" name="PeerJ">
        <title>Extensive microbial diversity within the chicken gut microbiome revealed by metagenomics and culture.</title>
        <authorList>
            <person name="Gilroy R."/>
            <person name="Ravi A."/>
            <person name="Getino M."/>
            <person name="Pursley I."/>
            <person name="Horton D.L."/>
            <person name="Alikhan N.F."/>
            <person name="Baker D."/>
            <person name="Gharbi K."/>
            <person name="Hall N."/>
            <person name="Watson M."/>
            <person name="Adriaenssens E.M."/>
            <person name="Foster-Nyarko E."/>
            <person name="Jarju S."/>
            <person name="Secka A."/>
            <person name="Antonio M."/>
            <person name="Oren A."/>
            <person name="Chaudhuri R.R."/>
            <person name="La Ragione R."/>
            <person name="Hildebrand F."/>
            <person name="Pallen M.J."/>
        </authorList>
    </citation>
    <scope>NUCLEOTIDE SEQUENCE</scope>
    <source>
        <strain evidence="3">CHK192-8294</strain>
    </source>
</reference>